<comment type="caution">
    <text evidence="4">The sequence shown here is derived from an EMBL/GenBank/DDBJ whole genome shotgun (WGS) entry which is preliminary data.</text>
</comment>
<evidence type="ECO:0008006" key="6">
    <source>
        <dbReference type="Google" id="ProtNLM"/>
    </source>
</evidence>
<accession>A0ABQ0JSG8</accession>
<dbReference type="InterPro" id="IPR055729">
    <property type="entry name" value="DUF7305"/>
</dbReference>
<name>A0ABQ0JSG8_9BACT</name>
<keyword evidence="1" id="KW-0472">Membrane</keyword>
<dbReference type="RefSeq" id="WP_052561470.1">
    <property type="nucleotide sequence ID" value="NZ_BAFN01000001.1"/>
</dbReference>
<gene>
    <name evidence="4" type="ORF">BROSI_A0174</name>
</gene>
<protein>
    <recommendedName>
        <fullName evidence="6">Type 4 fimbrial biogenesis protein PilX N-terminal domain-containing protein</fullName>
    </recommendedName>
</protein>
<proteinExistence type="predicted"/>
<feature type="domain" description="Type 4 fimbrial biogenesis protein PilX N-terminal" evidence="2">
    <location>
        <begin position="20"/>
        <end position="69"/>
    </location>
</feature>
<keyword evidence="5" id="KW-1185">Reference proteome</keyword>
<evidence type="ECO:0000259" key="2">
    <source>
        <dbReference type="Pfam" id="PF14341"/>
    </source>
</evidence>
<dbReference type="Pfam" id="PF23981">
    <property type="entry name" value="DUF7305"/>
    <property type="match status" value="1"/>
</dbReference>
<evidence type="ECO:0000256" key="1">
    <source>
        <dbReference type="SAM" id="Phobius"/>
    </source>
</evidence>
<keyword evidence="1" id="KW-0812">Transmembrane</keyword>
<dbReference type="Proteomes" id="UP000032309">
    <property type="component" value="Unassembled WGS sequence"/>
</dbReference>
<feature type="transmembrane region" description="Helical" evidence="1">
    <location>
        <begin position="21"/>
        <end position="43"/>
    </location>
</feature>
<evidence type="ECO:0000313" key="4">
    <source>
        <dbReference type="EMBL" id="GAN31673.1"/>
    </source>
</evidence>
<sequence>MKTKQFQNKISPYTMYKQDKGIVLVATLALIAIITLISTAAFYTTNTDIKISGNYKTSTQAFYLAEAGIHDGIGRLLLGDISDSGAKLDPNWNTTSTYSSSGLNNSFTVTHHVIGSSVVTDDGGVPLFLINSTGTSSTSIKHIEVVVRLIYALPFTKALEGCDGINISSNVFTDSYDSAKGDYLSQVIPAAIRKDAQNNAWAKDRGNVSTANAGADVIIDGNAQIHGSAKATRYVGAPGMGIPATGLGTPAMLTGYRGVPDTTGVNAVIYGIPIENNPPTPCDPLDTSTIFSTADDIVATNNNTEIVNLATPPNNPYNLGSKAFDLCSNDTFTLGISSQTKNYYFSSFNLNSNSHLDIYGAVTLYVSGNFNLSSNASITVNNGSSLTVYVTGTTNFNSNVIQNLGGGPLDFTIYSSAASSSSTDYKVALDSNTDLFGTIYAPYAAIDLNSNSISSGAIRGKYITAGSNAKFHYDEALGRLEGYPVMGYEIISWREGN</sequence>
<keyword evidence="1" id="KW-1133">Transmembrane helix</keyword>
<dbReference type="EMBL" id="BAFN01000001">
    <property type="protein sequence ID" value="GAN31673.1"/>
    <property type="molecule type" value="Genomic_DNA"/>
</dbReference>
<dbReference type="InterPro" id="IPR025746">
    <property type="entry name" value="PilX_N_dom"/>
</dbReference>
<evidence type="ECO:0000313" key="5">
    <source>
        <dbReference type="Proteomes" id="UP000032309"/>
    </source>
</evidence>
<reference evidence="5" key="1">
    <citation type="journal article" date="2015" name="Genome Announc.">
        <title>Draft Genome Sequence of an Anaerobic Ammonium-Oxidizing Bacterium, "Candidatus Brocadia sinica".</title>
        <authorList>
            <person name="Oshiki M."/>
            <person name="Shinyako-Hata K."/>
            <person name="Satoh H."/>
            <person name="Okabe S."/>
        </authorList>
    </citation>
    <scope>NUCLEOTIDE SEQUENCE [LARGE SCALE GENOMIC DNA]</scope>
    <source>
        <strain evidence="5">JPN1</strain>
    </source>
</reference>
<evidence type="ECO:0000259" key="3">
    <source>
        <dbReference type="Pfam" id="PF23981"/>
    </source>
</evidence>
<dbReference type="Pfam" id="PF14341">
    <property type="entry name" value="PilX_N"/>
    <property type="match status" value="1"/>
</dbReference>
<feature type="domain" description="DUF7305" evidence="3">
    <location>
        <begin position="342"/>
        <end position="478"/>
    </location>
</feature>
<organism evidence="4 5">
    <name type="scientific">Candidatus Brocadia sinica JPN1</name>
    <dbReference type="NCBI Taxonomy" id="1197129"/>
    <lineage>
        <taxon>Bacteria</taxon>
        <taxon>Pseudomonadati</taxon>
        <taxon>Planctomycetota</taxon>
        <taxon>Candidatus Brocadiia</taxon>
        <taxon>Candidatus Brocadiales</taxon>
        <taxon>Candidatus Brocadiaceae</taxon>
        <taxon>Candidatus Brocadia</taxon>
    </lineage>
</organism>